<name>A0A9D1Q2D7_9FIRM</name>
<comment type="cofactor">
    <cofactor evidence="6">
        <name>Zn(2+)</name>
        <dbReference type="ChEBI" id="CHEBI:29105"/>
    </cofactor>
    <text evidence="6">Binds 1 zinc ion.</text>
</comment>
<dbReference type="Pfam" id="PF01432">
    <property type="entry name" value="Peptidase_M3"/>
    <property type="match status" value="1"/>
</dbReference>
<reference evidence="9" key="2">
    <citation type="submission" date="2021-04" db="EMBL/GenBank/DDBJ databases">
        <authorList>
            <person name="Gilroy R."/>
        </authorList>
    </citation>
    <scope>NUCLEOTIDE SEQUENCE</scope>
    <source>
        <strain evidence="9">12435</strain>
    </source>
</reference>
<accession>A0A9D1Q2D7</accession>
<dbReference type="Gene3D" id="1.20.140.70">
    <property type="entry name" value="Oligopeptidase f, N-terminal domain"/>
    <property type="match status" value="1"/>
</dbReference>
<gene>
    <name evidence="9" type="primary">pepF</name>
    <name evidence="9" type="ORF">H9892_06575</name>
</gene>
<comment type="function">
    <text evidence="6">Has oligopeptidase activity and degrades a variety of small bioactive peptides.</text>
</comment>
<dbReference type="Pfam" id="PF08439">
    <property type="entry name" value="Peptidase_M3_N"/>
    <property type="match status" value="1"/>
</dbReference>
<proteinExistence type="inferred from homology"/>
<feature type="domain" description="Oligopeptidase F N-terminal" evidence="8">
    <location>
        <begin position="109"/>
        <end position="175"/>
    </location>
</feature>
<dbReference type="AlphaFoldDB" id="A0A9D1Q2D7"/>
<dbReference type="Gene3D" id="1.10.1370.20">
    <property type="entry name" value="Oligoendopeptidase f, C-terminal domain"/>
    <property type="match status" value="1"/>
</dbReference>
<keyword evidence="5 6" id="KW-0482">Metalloprotease</keyword>
<dbReference type="InterPro" id="IPR004438">
    <property type="entry name" value="Peptidase_M3B"/>
</dbReference>
<dbReference type="Proteomes" id="UP000823990">
    <property type="component" value="Unassembled WGS sequence"/>
</dbReference>
<evidence type="ECO:0000313" key="10">
    <source>
        <dbReference type="Proteomes" id="UP000823990"/>
    </source>
</evidence>
<dbReference type="PANTHER" id="PTHR11804:SF84">
    <property type="entry name" value="SACCHAROLYSIN"/>
    <property type="match status" value="1"/>
</dbReference>
<evidence type="ECO:0000256" key="4">
    <source>
        <dbReference type="ARBA" id="ARBA00022833"/>
    </source>
</evidence>
<dbReference type="PANTHER" id="PTHR11804">
    <property type="entry name" value="PROTEASE M3 THIMET OLIGOPEPTIDASE-RELATED"/>
    <property type="match status" value="1"/>
</dbReference>
<evidence type="ECO:0000313" key="9">
    <source>
        <dbReference type="EMBL" id="HIW02987.1"/>
    </source>
</evidence>
<sequence>MKRNEIAEEYKWDLGHIFPSRLEWEKCFSRTSNRLGEIKRFKGKLSNPDMTLALLRLADELSGEVEKLYVYANMSMHTDGANADYVALAARATTLSAELGAALSFVDPELTALTGAELDDMIADPRFADYEYTLERIKKNKPHVLGEKEELLLARLGEVTGAFRDIFEKIDSVDLPHPYVRVGDERVPLTHGTYSMMLQNPDRAVRKKAFTTYYSLYEERINTIAACYTANVRRNNIMASLRGFDSAMQMSMNADDVPEGVYDRLTDAVNGALPSLHEYVDYRRLVLGDLHMYDMYVPLTEGVNFGMDYEKAFSVVLKALAPLGEEYVSRLAEMKDERRIDVMESEGKRGGAYSWGAYGSGPYVLLNYSGTPHDVFTIAHELGHAMHSRYSDEALPYNKAGYSIFVAEVASTTNEVLLLKYLLRETKDKEVRRYLLSYYLDMFRTTLFRQTMFAEFELAAHKADAKGEPPTVESLSKLYLKLNKKYYGKGVVHDRQIRYEWARIPHFYNAFYVYKYATGLTAAVTLANSVLSGGEIERDRYFDKFLRAGGCKSPYEILRDAGVDLMTERPYETAMLEFRNTLGEFTSIV</sequence>
<evidence type="ECO:0000256" key="2">
    <source>
        <dbReference type="ARBA" id="ARBA00022723"/>
    </source>
</evidence>
<organism evidence="9 10">
    <name type="scientific">Candidatus Protoclostridium stercorigallinarum</name>
    <dbReference type="NCBI Taxonomy" id="2838741"/>
    <lineage>
        <taxon>Bacteria</taxon>
        <taxon>Bacillati</taxon>
        <taxon>Bacillota</taxon>
        <taxon>Clostridia</taxon>
        <taxon>Candidatus Protoclostridium</taxon>
    </lineage>
</organism>
<comment type="caution">
    <text evidence="9">The sequence shown here is derived from an EMBL/GenBank/DDBJ whole genome shotgun (WGS) entry which is preliminary data.</text>
</comment>
<feature type="domain" description="Peptidase M3A/M3B catalytic" evidence="7">
    <location>
        <begin position="197"/>
        <end position="575"/>
    </location>
</feature>
<protein>
    <recommendedName>
        <fullName evidence="6">Oligopeptidase F</fullName>
        <ecNumber evidence="6">3.4.24.-</ecNumber>
    </recommendedName>
</protein>
<dbReference type="GO" id="GO:0006508">
    <property type="term" value="P:proteolysis"/>
    <property type="evidence" value="ECO:0007669"/>
    <property type="project" value="UniProtKB-KW"/>
</dbReference>
<keyword evidence="1 6" id="KW-0645">Protease</keyword>
<dbReference type="EMBL" id="DXHS01000108">
    <property type="protein sequence ID" value="HIW02987.1"/>
    <property type="molecule type" value="Genomic_DNA"/>
</dbReference>
<reference evidence="9" key="1">
    <citation type="journal article" date="2021" name="PeerJ">
        <title>Extensive microbial diversity within the chicken gut microbiome revealed by metagenomics and culture.</title>
        <authorList>
            <person name="Gilroy R."/>
            <person name="Ravi A."/>
            <person name="Getino M."/>
            <person name="Pursley I."/>
            <person name="Horton D.L."/>
            <person name="Alikhan N.F."/>
            <person name="Baker D."/>
            <person name="Gharbi K."/>
            <person name="Hall N."/>
            <person name="Watson M."/>
            <person name="Adriaenssens E.M."/>
            <person name="Foster-Nyarko E."/>
            <person name="Jarju S."/>
            <person name="Secka A."/>
            <person name="Antonio M."/>
            <person name="Oren A."/>
            <person name="Chaudhuri R.R."/>
            <person name="La Ragione R."/>
            <person name="Hildebrand F."/>
            <person name="Pallen M.J."/>
        </authorList>
    </citation>
    <scope>NUCLEOTIDE SEQUENCE</scope>
    <source>
        <strain evidence="9">12435</strain>
    </source>
</reference>
<keyword evidence="2 6" id="KW-0479">Metal-binding</keyword>
<keyword evidence="4 6" id="KW-0862">Zinc</keyword>
<comment type="similarity">
    <text evidence="6">Belongs to the peptidase M3B family.</text>
</comment>
<dbReference type="NCBIfam" id="TIGR00181">
    <property type="entry name" value="pepF"/>
    <property type="match status" value="1"/>
</dbReference>
<dbReference type="SUPFAM" id="SSF55486">
    <property type="entry name" value="Metalloproteases ('zincins'), catalytic domain"/>
    <property type="match status" value="1"/>
</dbReference>
<dbReference type="Gene3D" id="1.10.287.830">
    <property type="entry name" value="putative peptidase helix hairpin domain like"/>
    <property type="match status" value="1"/>
</dbReference>
<evidence type="ECO:0000256" key="3">
    <source>
        <dbReference type="ARBA" id="ARBA00022801"/>
    </source>
</evidence>
<evidence type="ECO:0000259" key="7">
    <source>
        <dbReference type="Pfam" id="PF01432"/>
    </source>
</evidence>
<dbReference type="InterPro" id="IPR013647">
    <property type="entry name" value="OligopepF_N_dom"/>
</dbReference>
<dbReference type="InterPro" id="IPR045090">
    <property type="entry name" value="Pept_M3A_M3B"/>
</dbReference>
<evidence type="ECO:0000256" key="6">
    <source>
        <dbReference type="RuleBase" id="RU368091"/>
    </source>
</evidence>
<keyword evidence="3 6" id="KW-0378">Hydrolase</keyword>
<dbReference type="GO" id="GO:0004222">
    <property type="term" value="F:metalloendopeptidase activity"/>
    <property type="evidence" value="ECO:0007669"/>
    <property type="project" value="UniProtKB-UniRule"/>
</dbReference>
<dbReference type="InterPro" id="IPR042088">
    <property type="entry name" value="OligoPept_F_C"/>
</dbReference>
<evidence type="ECO:0000256" key="5">
    <source>
        <dbReference type="ARBA" id="ARBA00023049"/>
    </source>
</evidence>
<evidence type="ECO:0000259" key="8">
    <source>
        <dbReference type="Pfam" id="PF08439"/>
    </source>
</evidence>
<dbReference type="InterPro" id="IPR001567">
    <property type="entry name" value="Pept_M3A_M3B_dom"/>
</dbReference>
<dbReference type="CDD" id="cd09608">
    <property type="entry name" value="M3B_PepF"/>
    <property type="match status" value="1"/>
</dbReference>
<dbReference type="GO" id="GO:0046872">
    <property type="term" value="F:metal ion binding"/>
    <property type="evidence" value="ECO:0007669"/>
    <property type="project" value="UniProtKB-UniRule"/>
</dbReference>
<dbReference type="GO" id="GO:0006518">
    <property type="term" value="P:peptide metabolic process"/>
    <property type="evidence" value="ECO:0007669"/>
    <property type="project" value="TreeGrafter"/>
</dbReference>
<dbReference type="EC" id="3.4.24.-" evidence="6"/>
<evidence type="ECO:0000256" key="1">
    <source>
        <dbReference type="ARBA" id="ARBA00022670"/>
    </source>
</evidence>